<evidence type="ECO:0000313" key="2">
    <source>
        <dbReference type="EMBL" id="CAR98394.1"/>
    </source>
</evidence>
<dbReference type="InterPro" id="IPR008962">
    <property type="entry name" value="PapD-like_sf"/>
</dbReference>
<feature type="domain" description="MSP" evidence="1">
    <location>
        <begin position="1"/>
        <end position="46"/>
    </location>
</feature>
<dbReference type="Gene3D" id="2.60.40.10">
    <property type="entry name" value="Immunoglobulins"/>
    <property type="match status" value="1"/>
</dbReference>
<accession>B6IER4</accession>
<sequence>MINHTDRHLAYKVKSSNNSNYSVNLIYGILKVCDVKELIITRKSYL</sequence>
<evidence type="ECO:0000313" key="3">
    <source>
        <dbReference type="Proteomes" id="UP000008549"/>
    </source>
</evidence>
<dbReference type="EMBL" id="HE600951">
    <property type="protein sequence ID" value="CAR98394.1"/>
    <property type="molecule type" value="Genomic_DNA"/>
</dbReference>
<dbReference type="KEGG" id="cbr:CBG_25443"/>
<dbReference type="PROSITE" id="PS50202">
    <property type="entry name" value="MSP"/>
    <property type="match status" value="1"/>
</dbReference>
<gene>
    <name evidence="2" type="ORF">CBG25443</name>
    <name evidence="2" type="ORF">CBG_25443</name>
</gene>
<evidence type="ECO:0000259" key="1">
    <source>
        <dbReference type="PROSITE" id="PS50202"/>
    </source>
</evidence>
<dbReference type="InterPro" id="IPR000535">
    <property type="entry name" value="MSP_dom"/>
</dbReference>
<name>B6IER4_CAEBR</name>
<reference evidence="2 3" key="1">
    <citation type="journal article" date="2003" name="PLoS Biol.">
        <title>The genome sequence of Caenorhabditis briggsae: a platform for comparative genomics.</title>
        <authorList>
            <person name="Stein L.D."/>
            <person name="Bao Z."/>
            <person name="Blasiar D."/>
            <person name="Blumenthal T."/>
            <person name="Brent M.R."/>
            <person name="Chen N."/>
            <person name="Chinwalla A."/>
            <person name="Clarke L."/>
            <person name="Clee C."/>
            <person name="Coghlan A."/>
            <person name="Coulson A."/>
            <person name="D'Eustachio P."/>
            <person name="Fitch D.H."/>
            <person name="Fulton L.A."/>
            <person name="Fulton R.E."/>
            <person name="Griffiths-Jones S."/>
            <person name="Harris T.W."/>
            <person name="Hillier L.W."/>
            <person name="Kamath R."/>
            <person name="Kuwabara P.E."/>
            <person name="Mardis E.R."/>
            <person name="Marra M.A."/>
            <person name="Miner T.L."/>
            <person name="Minx P."/>
            <person name="Mullikin J.C."/>
            <person name="Plumb R.W."/>
            <person name="Rogers J."/>
            <person name="Schein J.E."/>
            <person name="Sohrmann M."/>
            <person name="Spieth J."/>
            <person name="Stajich J.E."/>
            <person name="Wei C."/>
            <person name="Willey D."/>
            <person name="Wilson R.K."/>
            <person name="Durbin R."/>
            <person name="Waterston R.H."/>
        </authorList>
    </citation>
    <scope>NUCLEOTIDE SEQUENCE [LARGE SCALE GENOMIC DNA]</scope>
    <source>
        <strain evidence="2 3">AF16</strain>
    </source>
</reference>
<dbReference type="HOGENOM" id="CLU_3191797_0_0_1"/>
<organism evidence="2 3">
    <name type="scientific">Caenorhabditis briggsae</name>
    <dbReference type="NCBI Taxonomy" id="6238"/>
    <lineage>
        <taxon>Eukaryota</taxon>
        <taxon>Metazoa</taxon>
        <taxon>Ecdysozoa</taxon>
        <taxon>Nematoda</taxon>
        <taxon>Chromadorea</taxon>
        <taxon>Rhabditida</taxon>
        <taxon>Rhabditina</taxon>
        <taxon>Rhabditomorpha</taxon>
        <taxon>Rhabditoidea</taxon>
        <taxon>Rhabditidae</taxon>
        <taxon>Peloderinae</taxon>
        <taxon>Caenorhabditis</taxon>
    </lineage>
</organism>
<proteinExistence type="predicted"/>
<protein>
    <submittedName>
        <fullName evidence="2">Protein CBG25443</fullName>
    </submittedName>
</protein>
<dbReference type="InParanoid" id="B6IER4"/>
<dbReference type="Proteomes" id="UP000008549">
    <property type="component" value="Unassembled WGS sequence"/>
</dbReference>
<dbReference type="CTD" id="68916932"/>
<dbReference type="GeneID" id="68916932"/>
<dbReference type="eggNOG" id="ENOG502SV84">
    <property type="taxonomic scope" value="Eukaryota"/>
</dbReference>
<dbReference type="STRING" id="6238.B6IER4"/>
<dbReference type="Pfam" id="PF00635">
    <property type="entry name" value="Motile_Sperm"/>
    <property type="match status" value="1"/>
</dbReference>
<keyword evidence="3" id="KW-1185">Reference proteome</keyword>
<dbReference type="InterPro" id="IPR013783">
    <property type="entry name" value="Ig-like_fold"/>
</dbReference>
<dbReference type="RefSeq" id="XP_045097967.1">
    <property type="nucleotide sequence ID" value="XM_045241636.1"/>
</dbReference>
<reference evidence="2 3" key="2">
    <citation type="journal article" date="2011" name="PLoS Genet.">
        <title>Caenorhabditis briggsae recombinant inbred line genotypes reveal inter-strain incompatibility and the evolution of recombination.</title>
        <authorList>
            <person name="Ross J.A."/>
            <person name="Koboldt D.C."/>
            <person name="Staisch J.E."/>
            <person name="Chamberlin H.M."/>
            <person name="Gupta B.P."/>
            <person name="Miller R.D."/>
            <person name="Baird S.E."/>
            <person name="Haag E.S."/>
        </authorList>
    </citation>
    <scope>NUCLEOTIDE SEQUENCE [LARGE SCALE GENOMIC DNA]</scope>
    <source>
        <strain evidence="2 3">AF16</strain>
    </source>
</reference>
<dbReference type="AlphaFoldDB" id="B6IER4"/>
<dbReference type="SUPFAM" id="SSF49354">
    <property type="entry name" value="PapD-like"/>
    <property type="match status" value="1"/>
</dbReference>